<accession>A0A1X0DFH2</accession>
<comment type="subcellular location">
    <subcellularLocation>
        <location evidence="1">Cytoplasm</location>
    </subcellularLocation>
</comment>
<feature type="region of interest" description="Disordered" evidence="5">
    <location>
        <begin position="87"/>
        <end position="134"/>
    </location>
</feature>
<evidence type="ECO:0000256" key="5">
    <source>
        <dbReference type="SAM" id="MobiDB-lite"/>
    </source>
</evidence>
<keyword evidence="3" id="KW-0963">Cytoplasm</keyword>
<dbReference type="STRING" id="444597.BST26_09555"/>
<organism evidence="6 7">
    <name type="scientific">Mycolicibacterium insubricum</name>
    <dbReference type="NCBI Taxonomy" id="444597"/>
    <lineage>
        <taxon>Bacteria</taxon>
        <taxon>Bacillati</taxon>
        <taxon>Actinomycetota</taxon>
        <taxon>Actinomycetes</taxon>
        <taxon>Mycobacteriales</taxon>
        <taxon>Mycobacteriaceae</taxon>
        <taxon>Mycolicibacterium</taxon>
    </lineage>
</organism>
<evidence type="ECO:0000256" key="2">
    <source>
        <dbReference type="ARBA" id="ARBA00006411"/>
    </source>
</evidence>
<evidence type="ECO:0000256" key="4">
    <source>
        <dbReference type="ARBA" id="ARBA00023186"/>
    </source>
</evidence>
<protein>
    <submittedName>
        <fullName evidence="6">Uncharacterized protein</fullName>
    </submittedName>
</protein>
<gene>
    <name evidence="6" type="ORF">BST26_09555</name>
</gene>
<evidence type="ECO:0000256" key="1">
    <source>
        <dbReference type="ARBA" id="ARBA00004496"/>
    </source>
</evidence>
<dbReference type="RefSeq" id="WP_083030539.1">
    <property type="nucleotide sequence ID" value="NZ_AP022618.1"/>
</dbReference>
<dbReference type="OrthoDB" id="4631918at2"/>
<dbReference type="EMBL" id="MVHS01000017">
    <property type="protein sequence ID" value="ORA70922.1"/>
    <property type="molecule type" value="Genomic_DNA"/>
</dbReference>
<comment type="similarity">
    <text evidence="2">Belongs to the EspG family.</text>
</comment>
<proteinExistence type="inferred from homology"/>
<dbReference type="Proteomes" id="UP000192801">
    <property type="component" value="Unassembled WGS sequence"/>
</dbReference>
<dbReference type="GO" id="GO:0005737">
    <property type="term" value="C:cytoplasm"/>
    <property type="evidence" value="ECO:0007669"/>
    <property type="project" value="UniProtKB-SubCell"/>
</dbReference>
<comment type="caution">
    <text evidence="6">The sequence shown here is derived from an EMBL/GenBank/DDBJ whole genome shotgun (WGS) entry which is preliminary data.</text>
</comment>
<dbReference type="InterPro" id="IPR025734">
    <property type="entry name" value="EspG"/>
</dbReference>
<evidence type="ECO:0000256" key="3">
    <source>
        <dbReference type="ARBA" id="ARBA00022490"/>
    </source>
</evidence>
<keyword evidence="4" id="KW-0143">Chaperone</keyword>
<name>A0A1X0DFH2_9MYCO</name>
<feature type="compositionally biased region" description="Gly residues" evidence="5">
    <location>
        <begin position="99"/>
        <end position="113"/>
    </location>
</feature>
<sequence length="319" mass="33232">MAANAVELTVESAWFIAEESAAGSFPWVLAITPPYFDAAERGPFADRQRAALAGLGVIDDGRINPAVVDWVRTVCFPDRWLELRFVKPGSPTTKPGGSARLGGVDGSGASGRGAEGKPGPPATEPGPPDSTAGADLLRGLVAKRGDRVVVALRSGGLLTLTSMDAAHPRDLVPIVTVGLARAAPAVFPEFALPARVGARADERLRAGVGIVETLEYLGIPRAARPVIAAVYGGSRNYAEIVAGARGIGTEQTSPVGLGIMDAEPGRILVRPERADDGEWISHFAPGTSDAIARAVDDLTATLPDGRWFADARLTRDFTG</sequence>
<evidence type="ECO:0000313" key="6">
    <source>
        <dbReference type="EMBL" id="ORA70922.1"/>
    </source>
</evidence>
<feature type="compositionally biased region" description="Pro residues" evidence="5">
    <location>
        <begin position="118"/>
        <end position="128"/>
    </location>
</feature>
<keyword evidence="7" id="KW-1185">Reference proteome</keyword>
<reference evidence="6 7" key="1">
    <citation type="submission" date="2016-12" db="EMBL/GenBank/DDBJ databases">
        <title>The new phylogeny of genus Mycobacterium.</title>
        <authorList>
            <person name="Tortoli E."/>
            <person name="Trovato A."/>
            <person name="Cirillo D.M."/>
        </authorList>
    </citation>
    <scope>NUCLEOTIDE SEQUENCE [LARGE SCALE GENOMIC DNA]</scope>
    <source>
        <strain evidence="6 7">DSM 45130</strain>
    </source>
</reference>
<evidence type="ECO:0000313" key="7">
    <source>
        <dbReference type="Proteomes" id="UP000192801"/>
    </source>
</evidence>
<dbReference type="Pfam" id="PF14011">
    <property type="entry name" value="ESX-1_EspG"/>
    <property type="match status" value="2"/>
</dbReference>
<dbReference type="AlphaFoldDB" id="A0A1X0DFH2"/>